<reference evidence="4" key="1">
    <citation type="submission" date="2025-08" db="UniProtKB">
        <authorList>
            <consortium name="RefSeq"/>
        </authorList>
    </citation>
    <scope>IDENTIFICATION</scope>
    <source>
        <tissue evidence="4">Leaf</tissue>
    </source>
</reference>
<proteinExistence type="predicted"/>
<name>A0A8B8NKY0_9MYRT</name>
<sequence>MKPNFASIFLFSLLLFAEVNDARESPGDYWRKIMKDQPMPESIRDLIHPESSSGNEKNSIGFVRDFDMRPNAIIYHGHGDAEDKQHYGENAEKGEDERLKMPHDRDQKKKKTSA</sequence>
<dbReference type="KEGG" id="rarg:115735854"/>
<evidence type="ECO:0000256" key="2">
    <source>
        <dbReference type="SAM" id="SignalP"/>
    </source>
</evidence>
<dbReference type="GeneID" id="115735854"/>
<evidence type="ECO:0000256" key="1">
    <source>
        <dbReference type="SAM" id="MobiDB-lite"/>
    </source>
</evidence>
<dbReference type="AlphaFoldDB" id="A0A8B8NKY0"/>
<gene>
    <name evidence="4" type="primary">LOC115735854</name>
</gene>
<dbReference type="Proteomes" id="UP000827889">
    <property type="component" value="Chromosome 11"/>
</dbReference>
<organism evidence="3 4">
    <name type="scientific">Rhodamnia argentea</name>
    <dbReference type="NCBI Taxonomy" id="178133"/>
    <lineage>
        <taxon>Eukaryota</taxon>
        <taxon>Viridiplantae</taxon>
        <taxon>Streptophyta</taxon>
        <taxon>Embryophyta</taxon>
        <taxon>Tracheophyta</taxon>
        <taxon>Spermatophyta</taxon>
        <taxon>Magnoliopsida</taxon>
        <taxon>eudicotyledons</taxon>
        <taxon>Gunneridae</taxon>
        <taxon>Pentapetalae</taxon>
        <taxon>rosids</taxon>
        <taxon>malvids</taxon>
        <taxon>Myrtales</taxon>
        <taxon>Myrtaceae</taxon>
        <taxon>Myrtoideae</taxon>
        <taxon>Myrteae</taxon>
        <taxon>Australasian group</taxon>
        <taxon>Rhodamnia</taxon>
    </lineage>
</organism>
<protein>
    <submittedName>
        <fullName evidence="4">Organ-specific protein S2</fullName>
    </submittedName>
</protein>
<feature type="chain" id="PRO_5034805877" evidence="2">
    <location>
        <begin position="23"/>
        <end position="114"/>
    </location>
</feature>
<dbReference type="PANTHER" id="PTHR33731:SF17">
    <property type="entry name" value="ORGAN-SPECIFIC PROTEIN P4-LIKE"/>
    <property type="match status" value="1"/>
</dbReference>
<dbReference type="PANTHER" id="PTHR33731">
    <property type="entry name" value="PROTEIN, PUTATIVE-RELATED"/>
    <property type="match status" value="1"/>
</dbReference>
<evidence type="ECO:0000313" key="4">
    <source>
        <dbReference type="RefSeq" id="XP_030523142.1"/>
    </source>
</evidence>
<dbReference type="RefSeq" id="XP_030523142.1">
    <property type="nucleotide sequence ID" value="XM_030667282.2"/>
</dbReference>
<accession>A0A8B8NKY0</accession>
<dbReference type="OrthoDB" id="1734141at2759"/>
<keyword evidence="3" id="KW-1185">Reference proteome</keyword>
<feature type="signal peptide" evidence="2">
    <location>
        <begin position="1"/>
        <end position="22"/>
    </location>
</feature>
<feature type="compositionally biased region" description="Basic and acidic residues" evidence="1">
    <location>
        <begin position="77"/>
        <end position="107"/>
    </location>
</feature>
<dbReference type="InterPro" id="IPR024489">
    <property type="entry name" value="Organ_specific_prot"/>
</dbReference>
<dbReference type="Pfam" id="PF10950">
    <property type="entry name" value="Organ_specific"/>
    <property type="match status" value="1"/>
</dbReference>
<feature type="region of interest" description="Disordered" evidence="1">
    <location>
        <begin position="77"/>
        <end position="114"/>
    </location>
</feature>
<keyword evidence="2" id="KW-0732">Signal</keyword>
<evidence type="ECO:0000313" key="3">
    <source>
        <dbReference type="Proteomes" id="UP000827889"/>
    </source>
</evidence>